<keyword evidence="8" id="KW-0966">Cell projection</keyword>
<reference evidence="9" key="1">
    <citation type="submission" date="2015-05" db="EMBL/GenBank/DDBJ databases">
        <authorList>
            <person name="Urmite Genomes"/>
        </authorList>
    </citation>
    <scope>NUCLEOTIDE SEQUENCE [LARGE SCALE GENOMIC DNA]</scope>
    <source>
        <strain evidence="9">LF1</strain>
    </source>
</reference>
<evidence type="ECO:0000313" key="8">
    <source>
        <dbReference type="EMBL" id="CRK80905.1"/>
    </source>
</evidence>
<keyword evidence="8" id="KW-0969">Cilium</keyword>
<dbReference type="Proteomes" id="UP000199087">
    <property type="component" value="Unassembled WGS sequence"/>
</dbReference>
<accession>A0A0U1NSH5</accession>
<feature type="chain" id="PRO_5006712271" evidence="7">
    <location>
        <begin position="24"/>
        <end position="188"/>
    </location>
</feature>
<evidence type="ECO:0000256" key="2">
    <source>
        <dbReference type="ARBA" id="ARBA00022475"/>
    </source>
</evidence>
<evidence type="ECO:0000313" key="9">
    <source>
        <dbReference type="Proteomes" id="UP000199087"/>
    </source>
</evidence>
<comment type="subcellular location">
    <subcellularLocation>
        <location evidence="1">Cell membrane</location>
    </subcellularLocation>
</comment>
<dbReference type="EMBL" id="CVRB01000001">
    <property type="protein sequence ID" value="CRK80905.1"/>
    <property type="molecule type" value="Genomic_DNA"/>
</dbReference>
<keyword evidence="9" id="KW-1185">Reference proteome</keyword>
<name>A0A0U1NSH5_9BACI</name>
<keyword evidence="3 6" id="KW-0812">Transmembrane</keyword>
<dbReference type="InterPro" id="IPR022781">
    <property type="entry name" value="Flagellar_biosynth_FliO"/>
</dbReference>
<keyword evidence="7" id="KW-0732">Signal</keyword>
<keyword evidence="4 6" id="KW-1133">Transmembrane helix</keyword>
<evidence type="ECO:0000256" key="7">
    <source>
        <dbReference type="SAM" id="SignalP"/>
    </source>
</evidence>
<dbReference type="Pfam" id="PF04347">
    <property type="entry name" value="FliO"/>
    <property type="match status" value="1"/>
</dbReference>
<dbReference type="GO" id="GO:0044781">
    <property type="term" value="P:bacterial-type flagellum organization"/>
    <property type="evidence" value="ECO:0007669"/>
    <property type="project" value="InterPro"/>
</dbReference>
<evidence type="ECO:0000256" key="3">
    <source>
        <dbReference type="ARBA" id="ARBA00022692"/>
    </source>
</evidence>
<gene>
    <name evidence="8" type="primary">fliZ</name>
    <name evidence="8" type="ORF">BN000_00796</name>
</gene>
<keyword evidence="8" id="KW-0282">Flagellum</keyword>
<dbReference type="GO" id="GO:0016020">
    <property type="term" value="C:membrane"/>
    <property type="evidence" value="ECO:0007669"/>
    <property type="project" value="InterPro"/>
</dbReference>
<proteinExistence type="predicted"/>
<protein>
    <submittedName>
        <fullName evidence="8">Flagellar biosynthetic protein FliZ</fullName>
    </submittedName>
</protein>
<keyword evidence="2" id="KW-1003">Cell membrane</keyword>
<dbReference type="OrthoDB" id="2376965at2"/>
<keyword evidence="5 6" id="KW-0472">Membrane</keyword>
<sequence length="188" mass="21317" precursor="true">MKRFIFFFVLLLYIFSFQPTTLAAGFSSASDHSVYDAIHNGADKTPSPPSTKGVDSASSSLFPLLMKFIFSFILIIVLLILLLRFLSKRNRLLQSNGSFISLGSYMLGNNRSLQVLLIGQTIYILGVGETVSLIRTINQGEEYQHLLESFENQPEGFSPKWDLKDTGKIWSSVLQKQMQKMRHKNEEE</sequence>
<feature type="signal peptide" evidence="7">
    <location>
        <begin position="1"/>
        <end position="23"/>
    </location>
</feature>
<dbReference type="AlphaFoldDB" id="A0A0U1NSH5"/>
<dbReference type="STRING" id="1499688.BN000_00796"/>
<evidence type="ECO:0000256" key="1">
    <source>
        <dbReference type="ARBA" id="ARBA00004236"/>
    </source>
</evidence>
<dbReference type="RefSeq" id="WP_090631117.1">
    <property type="nucleotide sequence ID" value="NZ_CVRB01000001.1"/>
</dbReference>
<evidence type="ECO:0000256" key="4">
    <source>
        <dbReference type="ARBA" id="ARBA00022989"/>
    </source>
</evidence>
<evidence type="ECO:0000256" key="5">
    <source>
        <dbReference type="ARBA" id="ARBA00023136"/>
    </source>
</evidence>
<evidence type="ECO:0000256" key="6">
    <source>
        <dbReference type="SAM" id="Phobius"/>
    </source>
</evidence>
<organism evidence="8 9">
    <name type="scientific">Neobacillus massiliamazoniensis</name>
    <dbReference type="NCBI Taxonomy" id="1499688"/>
    <lineage>
        <taxon>Bacteria</taxon>
        <taxon>Bacillati</taxon>
        <taxon>Bacillota</taxon>
        <taxon>Bacilli</taxon>
        <taxon>Bacillales</taxon>
        <taxon>Bacillaceae</taxon>
        <taxon>Neobacillus</taxon>
    </lineage>
</organism>
<feature type="transmembrane region" description="Helical" evidence="6">
    <location>
        <begin position="64"/>
        <end position="86"/>
    </location>
</feature>